<dbReference type="Proteomes" id="UP000824120">
    <property type="component" value="Chromosome 10"/>
</dbReference>
<proteinExistence type="predicted"/>
<name>A0A9J5WUG9_SOLCO</name>
<reference evidence="1 2" key="1">
    <citation type="submission" date="2020-09" db="EMBL/GenBank/DDBJ databases">
        <title>De no assembly of potato wild relative species, Solanum commersonii.</title>
        <authorList>
            <person name="Cho K."/>
        </authorList>
    </citation>
    <scope>NUCLEOTIDE SEQUENCE [LARGE SCALE GENOMIC DNA]</scope>
    <source>
        <strain evidence="1">LZ3.2</strain>
        <tissue evidence="1">Leaf</tissue>
    </source>
</reference>
<sequence length="92" mass="11200">MGKHMHFQVQTKLKRRKTQIYRFSCSIVHGFWVIRDPDFFWPKFFMDVRYNLIDGSMDFGDTSRRANGCIFNFKRSPMREKPNLIFFMCYSP</sequence>
<accession>A0A9J5WUG9</accession>
<organism evidence="1 2">
    <name type="scientific">Solanum commersonii</name>
    <name type="common">Commerson's wild potato</name>
    <name type="synonym">Commerson's nightshade</name>
    <dbReference type="NCBI Taxonomy" id="4109"/>
    <lineage>
        <taxon>Eukaryota</taxon>
        <taxon>Viridiplantae</taxon>
        <taxon>Streptophyta</taxon>
        <taxon>Embryophyta</taxon>
        <taxon>Tracheophyta</taxon>
        <taxon>Spermatophyta</taxon>
        <taxon>Magnoliopsida</taxon>
        <taxon>eudicotyledons</taxon>
        <taxon>Gunneridae</taxon>
        <taxon>Pentapetalae</taxon>
        <taxon>asterids</taxon>
        <taxon>lamiids</taxon>
        <taxon>Solanales</taxon>
        <taxon>Solanaceae</taxon>
        <taxon>Solanoideae</taxon>
        <taxon>Solaneae</taxon>
        <taxon>Solanum</taxon>
    </lineage>
</organism>
<evidence type="ECO:0000313" key="1">
    <source>
        <dbReference type="EMBL" id="KAG5578917.1"/>
    </source>
</evidence>
<gene>
    <name evidence="1" type="ORF">H5410_049544</name>
</gene>
<dbReference type="AlphaFoldDB" id="A0A9J5WUG9"/>
<comment type="caution">
    <text evidence="1">The sequence shown here is derived from an EMBL/GenBank/DDBJ whole genome shotgun (WGS) entry which is preliminary data.</text>
</comment>
<protein>
    <submittedName>
        <fullName evidence="1">Uncharacterized protein</fullName>
    </submittedName>
</protein>
<dbReference type="EMBL" id="JACXVP010000010">
    <property type="protein sequence ID" value="KAG5578917.1"/>
    <property type="molecule type" value="Genomic_DNA"/>
</dbReference>
<evidence type="ECO:0000313" key="2">
    <source>
        <dbReference type="Proteomes" id="UP000824120"/>
    </source>
</evidence>
<keyword evidence="2" id="KW-1185">Reference proteome</keyword>